<dbReference type="KEGG" id="shc:Shell_1494"/>
<organism evidence="2 3">
    <name type="scientific">Staphylothermus hellenicus (strain DSM 12710 / JCM 10830 / BK20S6-10-b1 / P8)</name>
    <dbReference type="NCBI Taxonomy" id="591019"/>
    <lineage>
        <taxon>Archaea</taxon>
        <taxon>Thermoproteota</taxon>
        <taxon>Thermoprotei</taxon>
        <taxon>Desulfurococcales</taxon>
        <taxon>Desulfurococcaceae</taxon>
        <taxon>Staphylothermus</taxon>
    </lineage>
</organism>
<evidence type="ECO:0000313" key="3">
    <source>
        <dbReference type="Proteomes" id="UP000002573"/>
    </source>
</evidence>
<keyword evidence="1" id="KW-0472">Membrane</keyword>
<protein>
    <recommendedName>
        <fullName evidence="4">DUF2208 domain-containing protein</fullName>
    </recommendedName>
</protein>
<gene>
    <name evidence="2" type="ordered locus">Shell_1494</name>
</gene>
<dbReference type="InterPro" id="IPR009198">
    <property type="entry name" value="UCP014484_TM"/>
</dbReference>
<dbReference type="AlphaFoldDB" id="D7D9Y6"/>
<feature type="transmembrane region" description="Helical" evidence="1">
    <location>
        <begin position="130"/>
        <end position="155"/>
    </location>
</feature>
<evidence type="ECO:0008006" key="4">
    <source>
        <dbReference type="Google" id="ProtNLM"/>
    </source>
</evidence>
<dbReference type="eggNOG" id="arCOG04319">
    <property type="taxonomic scope" value="Archaea"/>
</dbReference>
<feature type="transmembrane region" description="Helical" evidence="1">
    <location>
        <begin position="90"/>
        <end position="110"/>
    </location>
</feature>
<dbReference type="Proteomes" id="UP000002573">
    <property type="component" value="Chromosome"/>
</dbReference>
<dbReference type="HOGENOM" id="CLU_1145180_0_0_2"/>
<name>D7D9Y6_STAHD</name>
<keyword evidence="1" id="KW-1133">Transmembrane helix</keyword>
<proteinExistence type="predicted"/>
<dbReference type="STRING" id="591019.Shell_1494"/>
<feature type="transmembrane region" description="Helical" evidence="1">
    <location>
        <begin position="30"/>
        <end position="47"/>
    </location>
</feature>
<reference evidence="3" key="1">
    <citation type="submission" date="2010-05" db="EMBL/GenBank/DDBJ databases">
        <title>Complete sequence of Staphylothermus hellenicus DSM 12710.</title>
        <authorList>
            <consortium name="US DOE Joint Genome Institute"/>
            <person name="Lucas S."/>
            <person name="Copeland A."/>
            <person name="Lapidus A."/>
            <person name="Cheng J.-F."/>
            <person name="Bruce D."/>
            <person name="Goodwin L."/>
            <person name="Pitluck S."/>
            <person name="Davenport K."/>
            <person name="Detter J.C."/>
            <person name="Han C."/>
            <person name="Tapia R."/>
            <person name="Larimer F."/>
            <person name="Land M."/>
            <person name="Hauser L."/>
            <person name="Kyrpides N."/>
            <person name="Mikhailova N."/>
            <person name="Anderson I.J."/>
            <person name="Woyke T."/>
        </authorList>
    </citation>
    <scope>NUCLEOTIDE SEQUENCE [LARGE SCALE GENOMIC DNA]</scope>
    <source>
        <strain evidence="3">DSM 12710 / JCM 10830 / BK20S6-10-b1 / P8</strain>
    </source>
</reference>
<dbReference type="EMBL" id="CP002051">
    <property type="protein sequence ID" value="ADI32582.1"/>
    <property type="molecule type" value="Genomic_DNA"/>
</dbReference>
<feature type="transmembrane region" description="Helical" evidence="1">
    <location>
        <begin position="7"/>
        <end position="24"/>
    </location>
</feature>
<keyword evidence="1" id="KW-0812">Transmembrane</keyword>
<sequence length="241" mass="28229">MKQPSRKTSLLISQISILLISLVTAFIPQYYIYIFILYFIIIMAFMFRSTRKMSKIPPKKELGSPLFKENNAIKIAMLDKLLTAELKKQFTASMSLLLLTFLVFIIFPLYRQFVFIPVHELLSSIIGDPVLVNFLDFFIMYEFVFGILSILRFFIMGKMSGAHIMLPQNFMLYKRGIIANDRFFIELTSDLCYKYDLKRHFVELRSRTNKNFRVRLYTDSASELLNKVRDLGVAECAEEEV</sequence>
<accession>D7D9Y6</accession>
<dbReference type="Pfam" id="PF09973">
    <property type="entry name" value="DUF2208"/>
    <property type="match status" value="1"/>
</dbReference>
<keyword evidence="3" id="KW-1185">Reference proteome</keyword>
<reference evidence="2 3" key="2">
    <citation type="journal article" date="2011" name="Stand. Genomic Sci.">
        <title>Complete genome sequence of Staphylothermus hellenicus P8.</title>
        <authorList>
            <person name="Anderson I."/>
            <person name="Wirth R."/>
            <person name="Lucas S."/>
            <person name="Copeland A."/>
            <person name="Lapidus A."/>
            <person name="Cheng J.F."/>
            <person name="Goodwin L."/>
            <person name="Pitluck S."/>
            <person name="Davenport K."/>
            <person name="Detter J.C."/>
            <person name="Han C."/>
            <person name="Tapia R."/>
            <person name="Land M."/>
            <person name="Hauser L."/>
            <person name="Pati A."/>
            <person name="Mikhailova N."/>
            <person name="Woyke T."/>
            <person name="Klenk H.P."/>
            <person name="Kyrpides N."/>
            <person name="Ivanova N."/>
        </authorList>
    </citation>
    <scope>NUCLEOTIDE SEQUENCE [LARGE SCALE GENOMIC DNA]</scope>
    <source>
        <strain evidence="3">DSM 12710 / JCM 10830 / BK20S6-10-b1 / P8</strain>
    </source>
</reference>
<evidence type="ECO:0000256" key="1">
    <source>
        <dbReference type="SAM" id="Phobius"/>
    </source>
</evidence>
<evidence type="ECO:0000313" key="2">
    <source>
        <dbReference type="EMBL" id="ADI32582.1"/>
    </source>
</evidence>